<keyword evidence="3" id="KW-1185">Reference proteome</keyword>
<keyword evidence="1" id="KW-1133">Transmembrane helix</keyword>
<proteinExistence type="predicted"/>
<feature type="transmembrane region" description="Helical" evidence="1">
    <location>
        <begin position="90"/>
        <end position="107"/>
    </location>
</feature>
<dbReference type="AlphaFoldDB" id="A0A4U0PFW8"/>
<keyword evidence="1" id="KW-0812">Transmembrane</keyword>
<name>A0A4U0PFW8_9NEIS</name>
<dbReference type="RefSeq" id="WP_136774675.1">
    <property type="nucleotide sequence ID" value="NZ_CP156074.1"/>
</dbReference>
<gene>
    <name evidence="2" type="ORF">FAZ21_17245</name>
</gene>
<dbReference type="OrthoDB" id="8617644at2"/>
<dbReference type="Proteomes" id="UP000310016">
    <property type="component" value="Unassembled WGS sequence"/>
</dbReference>
<keyword evidence="1" id="KW-0472">Membrane</keyword>
<protein>
    <submittedName>
        <fullName evidence="2">Uncharacterized protein</fullName>
    </submittedName>
</protein>
<evidence type="ECO:0000256" key="1">
    <source>
        <dbReference type="SAM" id="Phobius"/>
    </source>
</evidence>
<evidence type="ECO:0000313" key="3">
    <source>
        <dbReference type="Proteomes" id="UP000310016"/>
    </source>
</evidence>
<organism evidence="2 3">
    <name type="scientific">Chitiniphilus eburneus</name>
    <dbReference type="NCBI Taxonomy" id="2571148"/>
    <lineage>
        <taxon>Bacteria</taxon>
        <taxon>Pseudomonadati</taxon>
        <taxon>Pseudomonadota</taxon>
        <taxon>Betaproteobacteria</taxon>
        <taxon>Neisseriales</taxon>
        <taxon>Chitinibacteraceae</taxon>
        <taxon>Chitiniphilus</taxon>
    </lineage>
</organism>
<sequence length="108" mass="12552">MREFLIEYVVGYCILGTLGGLLGYVYLCVRLYDVFQRHYPRLVDECLGAMDSNIGQEFRAITVMPPLLRSTHIGELPSARHRFWCRTTRLFGYVWIACLVTIFVPFLL</sequence>
<evidence type="ECO:0000313" key="2">
    <source>
        <dbReference type="EMBL" id="TJZ66675.1"/>
    </source>
</evidence>
<accession>A0A4U0PFW8</accession>
<feature type="transmembrane region" description="Helical" evidence="1">
    <location>
        <begin position="6"/>
        <end position="29"/>
    </location>
</feature>
<comment type="caution">
    <text evidence="2">The sequence shown here is derived from an EMBL/GenBank/DDBJ whole genome shotgun (WGS) entry which is preliminary data.</text>
</comment>
<reference evidence="2 3" key="1">
    <citation type="submission" date="2019-04" db="EMBL/GenBank/DDBJ databases">
        <title>Chitiniphilus eburnea sp. nov., a novel chitinolytic bacterium isolated from aquaculture sludge.</title>
        <authorList>
            <person name="Sheng M."/>
        </authorList>
    </citation>
    <scope>NUCLEOTIDE SEQUENCE [LARGE SCALE GENOMIC DNA]</scope>
    <source>
        <strain evidence="2 3">HX-2-15</strain>
    </source>
</reference>
<dbReference type="EMBL" id="SUMF01000031">
    <property type="protein sequence ID" value="TJZ66675.1"/>
    <property type="molecule type" value="Genomic_DNA"/>
</dbReference>